<dbReference type="GO" id="GO:0000245">
    <property type="term" value="P:spliceosomal complex assembly"/>
    <property type="evidence" value="ECO:0007669"/>
    <property type="project" value="TreeGrafter"/>
</dbReference>
<dbReference type="PROSITE" id="PS00109">
    <property type="entry name" value="PROTEIN_KINASE_TYR"/>
    <property type="match status" value="1"/>
</dbReference>
<evidence type="ECO:0000256" key="8">
    <source>
        <dbReference type="ARBA" id="ARBA00022741"/>
    </source>
</evidence>
<evidence type="ECO:0000259" key="15">
    <source>
        <dbReference type="PROSITE" id="PS50011"/>
    </source>
</evidence>
<evidence type="ECO:0000256" key="5">
    <source>
        <dbReference type="ARBA" id="ARBA00019973"/>
    </source>
</evidence>
<evidence type="ECO:0000256" key="2">
    <source>
        <dbReference type="ARBA" id="ARBA00011534"/>
    </source>
</evidence>
<dbReference type="Pfam" id="PF00069">
    <property type="entry name" value="Pkinase"/>
    <property type="match status" value="1"/>
</dbReference>
<evidence type="ECO:0000256" key="12">
    <source>
        <dbReference type="ARBA" id="ARBA00033194"/>
    </source>
</evidence>
<name>A0A7D8Z2A8_9HELO</name>
<accession>A0A7D8Z2A8</accession>
<comment type="function">
    <text evidence="1">Component of the EKC/KEOPS complex that is required for the formation of a threonylcarbamoyl group on adenosine at position 37 (t(6)A37) in tRNAs that read codons beginning with adenine. The complex is probably involved in the transfer of the threonylcarbamoyl moiety of threonylcarbamoyl-AMP (TC-AMP) to the N6 group of A37. BUD32 has ATPase activity in the context of the EKC/KEOPS complex and likely plays a supporting role to the catalytic subunit KAE1. The EKC/KEOPS complex also promotes both telomere uncapping and telomere elongation. The complex is required for efficient recruitment of transcriptional coactivators.</text>
</comment>
<dbReference type="SMART" id="SM00220">
    <property type="entry name" value="S_TKc"/>
    <property type="match status" value="1"/>
</dbReference>
<feature type="domain" description="Protein kinase" evidence="15">
    <location>
        <begin position="55"/>
        <end position="436"/>
    </location>
</feature>
<dbReference type="Gene3D" id="1.10.510.10">
    <property type="entry name" value="Transferase(Phosphotransferase) domain 1"/>
    <property type="match status" value="1"/>
</dbReference>
<keyword evidence="6" id="KW-0723">Serine/threonine-protein kinase</keyword>
<comment type="caution">
    <text evidence="16">The sequence shown here is derived from an EMBL/GenBank/DDBJ whole genome shotgun (WGS) entry which is preliminary data.</text>
</comment>
<evidence type="ECO:0000256" key="6">
    <source>
        <dbReference type="ARBA" id="ARBA00022527"/>
    </source>
</evidence>
<dbReference type="InterPro" id="IPR008266">
    <property type="entry name" value="Tyr_kinase_AS"/>
</dbReference>
<dbReference type="AlphaFoldDB" id="A0A7D8Z2A8"/>
<evidence type="ECO:0000256" key="7">
    <source>
        <dbReference type="ARBA" id="ARBA00022679"/>
    </source>
</evidence>
<dbReference type="GO" id="GO:0050684">
    <property type="term" value="P:regulation of mRNA processing"/>
    <property type="evidence" value="ECO:0007669"/>
    <property type="project" value="TreeGrafter"/>
</dbReference>
<dbReference type="InterPro" id="IPR000719">
    <property type="entry name" value="Prot_kinase_dom"/>
</dbReference>
<keyword evidence="9 16" id="KW-0418">Kinase</keyword>
<sequence length="441" mass="49373">MYEPDYDTDMQLEDGPLDQLYERGWLLDAEDREEYRPGGYHPVHIGDSLGTAGRFRVMHKLGRGGCATVWLCRDQAPETESKSRYVAVKIIMADESRDTSSELWLANRGGLDFGEAGGECIAVPREHFWLDGPNGRHLCLVLSVLGPRVSALWFTFKDPARVSRDIALQLTRGLHFLHKNGICHGDFRPSNILLRLTGFDNLSEQELTDLLGEATKEPLVTISGESPAPSGPEYLVESLNLDLLPARFISDQISIIDFGESYDMHSPLADLGITASFRSPELLFDNTIGVGCDLWALACTIYEVRTNSPLFENFMDDDDEVIMQMVPMLGKLPEPWWSSWKARGRWYDESATPLINPETGRPYMLTDTLEELLSEGDNSSSLPSGDNNVKGKRNKAGGFVVGIEESRVLGGLLRGILKYDLGERMSVEAVLQHAWFKEWVR</sequence>
<evidence type="ECO:0000256" key="1">
    <source>
        <dbReference type="ARBA" id="ARBA00003747"/>
    </source>
</evidence>
<dbReference type="EMBL" id="QGMG01001252">
    <property type="protein sequence ID" value="TVY50199.1"/>
    <property type="molecule type" value="Genomic_DNA"/>
</dbReference>
<protein>
    <recommendedName>
        <fullName evidence="5">EKC/KEOPS complex subunit BUD32</fullName>
        <ecNumber evidence="3">2.7.11.1</ecNumber>
    </recommendedName>
    <alternativeName>
        <fullName evidence="11 12">Atypical Serine/threonine protein kinase BUD32</fullName>
    </alternativeName>
    <alternativeName>
        <fullName evidence="4">EKC/KEOPS complex subunit bud32</fullName>
    </alternativeName>
</protein>
<proteinExistence type="predicted"/>
<comment type="catalytic activity">
    <reaction evidence="13">
        <text>L-threonyl-[protein] + ATP = O-phospho-L-threonyl-[protein] + ADP + H(+)</text>
        <dbReference type="Rhea" id="RHEA:46608"/>
        <dbReference type="Rhea" id="RHEA-COMP:11060"/>
        <dbReference type="Rhea" id="RHEA-COMP:11605"/>
        <dbReference type="ChEBI" id="CHEBI:15378"/>
        <dbReference type="ChEBI" id="CHEBI:30013"/>
        <dbReference type="ChEBI" id="CHEBI:30616"/>
        <dbReference type="ChEBI" id="CHEBI:61977"/>
        <dbReference type="ChEBI" id="CHEBI:456216"/>
        <dbReference type="EC" id="2.7.11.1"/>
    </reaction>
</comment>
<evidence type="ECO:0000256" key="10">
    <source>
        <dbReference type="ARBA" id="ARBA00022840"/>
    </source>
</evidence>
<keyword evidence="8" id="KW-0547">Nucleotide-binding</keyword>
<reference evidence="16 17" key="1">
    <citation type="submission" date="2018-05" db="EMBL/GenBank/DDBJ databases">
        <title>Whole genome sequencing for identification of molecular markers to develop diagnostic detection tools for the regulated plant pathogen Lachnellula willkommii.</title>
        <authorList>
            <person name="Giroux E."/>
            <person name="Bilodeau G."/>
        </authorList>
    </citation>
    <scope>NUCLEOTIDE SEQUENCE [LARGE SCALE GENOMIC DNA]</scope>
    <source>
        <strain evidence="16 17">CBS 625.97</strain>
    </source>
</reference>
<keyword evidence="17" id="KW-1185">Reference proteome</keyword>
<keyword evidence="10" id="KW-0067">ATP-binding</keyword>
<dbReference type="GO" id="GO:0005524">
    <property type="term" value="F:ATP binding"/>
    <property type="evidence" value="ECO:0007669"/>
    <property type="project" value="UniProtKB-KW"/>
</dbReference>
<keyword evidence="7" id="KW-0808">Transferase</keyword>
<dbReference type="GO" id="GO:0005737">
    <property type="term" value="C:cytoplasm"/>
    <property type="evidence" value="ECO:0007669"/>
    <property type="project" value="TreeGrafter"/>
</dbReference>
<evidence type="ECO:0000313" key="17">
    <source>
        <dbReference type="Proteomes" id="UP000481288"/>
    </source>
</evidence>
<organism evidence="16 17">
    <name type="scientific">Lachnellula cervina</name>
    <dbReference type="NCBI Taxonomy" id="1316786"/>
    <lineage>
        <taxon>Eukaryota</taxon>
        <taxon>Fungi</taxon>
        <taxon>Dikarya</taxon>
        <taxon>Ascomycota</taxon>
        <taxon>Pezizomycotina</taxon>
        <taxon>Leotiomycetes</taxon>
        <taxon>Helotiales</taxon>
        <taxon>Lachnaceae</taxon>
        <taxon>Lachnellula</taxon>
    </lineage>
</organism>
<evidence type="ECO:0000256" key="9">
    <source>
        <dbReference type="ARBA" id="ARBA00022777"/>
    </source>
</evidence>
<evidence type="ECO:0000256" key="11">
    <source>
        <dbReference type="ARBA" id="ARBA00030980"/>
    </source>
</evidence>
<dbReference type="GO" id="GO:0004674">
    <property type="term" value="F:protein serine/threonine kinase activity"/>
    <property type="evidence" value="ECO:0007669"/>
    <property type="project" value="UniProtKB-KW"/>
</dbReference>
<evidence type="ECO:0000256" key="14">
    <source>
        <dbReference type="ARBA" id="ARBA00048679"/>
    </source>
</evidence>
<dbReference type="GO" id="GO:0005634">
    <property type="term" value="C:nucleus"/>
    <property type="evidence" value="ECO:0007669"/>
    <property type="project" value="TreeGrafter"/>
</dbReference>
<dbReference type="PANTHER" id="PTHR47634:SF9">
    <property type="entry name" value="PROTEIN KINASE DOMAIN-CONTAINING PROTEIN-RELATED"/>
    <property type="match status" value="1"/>
</dbReference>
<evidence type="ECO:0000313" key="16">
    <source>
        <dbReference type="EMBL" id="TVY50199.1"/>
    </source>
</evidence>
<dbReference type="EC" id="2.7.11.1" evidence="3"/>
<gene>
    <name evidence="16" type="primary">SRPK_2</name>
    <name evidence="16" type="ORF">LCER1_G006963</name>
</gene>
<evidence type="ECO:0000256" key="4">
    <source>
        <dbReference type="ARBA" id="ARBA00013948"/>
    </source>
</evidence>
<comment type="subunit">
    <text evidence="2">Component of the EKC/KEOPS complex composed of at least BUD32, CGI121, GON7, KAE1 and PCC1; the whole complex dimerizes.</text>
</comment>
<dbReference type="InterPro" id="IPR051334">
    <property type="entry name" value="SRPK"/>
</dbReference>
<dbReference type="InterPro" id="IPR011009">
    <property type="entry name" value="Kinase-like_dom_sf"/>
</dbReference>
<dbReference type="Proteomes" id="UP000481288">
    <property type="component" value="Unassembled WGS sequence"/>
</dbReference>
<dbReference type="SUPFAM" id="SSF56112">
    <property type="entry name" value="Protein kinase-like (PK-like)"/>
    <property type="match status" value="1"/>
</dbReference>
<evidence type="ECO:0000256" key="3">
    <source>
        <dbReference type="ARBA" id="ARBA00012513"/>
    </source>
</evidence>
<dbReference type="OrthoDB" id="5979581at2759"/>
<comment type="catalytic activity">
    <reaction evidence="14">
        <text>L-seryl-[protein] + ATP = O-phospho-L-seryl-[protein] + ADP + H(+)</text>
        <dbReference type="Rhea" id="RHEA:17989"/>
        <dbReference type="Rhea" id="RHEA-COMP:9863"/>
        <dbReference type="Rhea" id="RHEA-COMP:11604"/>
        <dbReference type="ChEBI" id="CHEBI:15378"/>
        <dbReference type="ChEBI" id="CHEBI:29999"/>
        <dbReference type="ChEBI" id="CHEBI:30616"/>
        <dbReference type="ChEBI" id="CHEBI:83421"/>
        <dbReference type="ChEBI" id="CHEBI:456216"/>
        <dbReference type="EC" id="2.7.11.1"/>
    </reaction>
</comment>
<dbReference type="PANTHER" id="PTHR47634">
    <property type="entry name" value="PROTEIN KINASE DOMAIN-CONTAINING PROTEIN-RELATED"/>
    <property type="match status" value="1"/>
</dbReference>
<evidence type="ECO:0000256" key="13">
    <source>
        <dbReference type="ARBA" id="ARBA00047899"/>
    </source>
</evidence>
<dbReference type="PROSITE" id="PS50011">
    <property type="entry name" value="PROTEIN_KINASE_DOM"/>
    <property type="match status" value="1"/>
</dbReference>
<dbReference type="Gene3D" id="3.30.200.20">
    <property type="entry name" value="Phosphorylase Kinase, domain 1"/>
    <property type="match status" value="1"/>
</dbReference>